<proteinExistence type="predicted"/>
<dbReference type="Proteomes" id="UP001299970">
    <property type="component" value="Unassembled WGS sequence"/>
</dbReference>
<organism evidence="1 2">
    <name type="scientific">Pseudonocardia alaniniphila</name>
    <dbReference type="NCBI Taxonomy" id="75291"/>
    <lineage>
        <taxon>Bacteria</taxon>
        <taxon>Bacillati</taxon>
        <taxon>Actinomycetota</taxon>
        <taxon>Actinomycetes</taxon>
        <taxon>Pseudonocardiales</taxon>
        <taxon>Pseudonocardiaceae</taxon>
        <taxon>Pseudonocardia</taxon>
    </lineage>
</organism>
<accession>A0ABS9TPX5</accession>
<evidence type="ECO:0000313" key="1">
    <source>
        <dbReference type="EMBL" id="MCH6170286.1"/>
    </source>
</evidence>
<comment type="caution">
    <text evidence="1">The sequence shown here is derived from an EMBL/GenBank/DDBJ whole genome shotgun (WGS) entry which is preliminary data.</text>
</comment>
<keyword evidence="2" id="KW-1185">Reference proteome</keyword>
<protein>
    <submittedName>
        <fullName evidence="1">Uncharacterized protein</fullName>
    </submittedName>
</protein>
<name>A0ABS9TPX5_9PSEU</name>
<gene>
    <name evidence="1" type="ORF">MMF94_31685</name>
</gene>
<evidence type="ECO:0000313" key="2">
    <source>
        <dbReference type="Proteomes" id="UP001299970"/>
    </source>
</evidence>
<dbReference type="RefSeq" id="WP_241041092.1">
    <property type="nucleotide sequence ID" value="NZ_JAKXMK010000031.1"/>
</dbReference>
<sequence>MSDPTGDGTFLSELEIEVRAELDLAESSGPAEVVEQESAEWLYESIDIQREEIGLRSLLGAVEAIEGGEPRDDDRTSGP</sequence>
<reference evidence="1 2" key="1">
    <citation type="submission" date="2022-03" db="EMBL/GenBank/DDBJ databases">
        <title>Pseudonocardia alaer sp. nov., a novel actinomycete isolated from reed forest soil.</title>
        <authorList>
            <person name="Wang L."/>
        </authorList>
    </citation>
    <scope>NUCLEOTIDE SEQUENCE [LARGE SCALE GENOMIC DNA]</scope>
    <source>
        <strain evidence="1 2">Y-16303</strain>
    </source>
</reference>
<dbReference type="EMBL" id="JAKXMK010000031">
    <property type="protein sequence ID" value="MCH6170286.1"/>
    <property type="molecule type" value="Genomic_DNA"/>
</dbReference>